<evidence type="ECO:0000256" key="6">
    <source>
        <dbReference type="ARBA" id="ARBA00022989"/>
    </source>
</evidence>
<keyword evidence="8 10" id="KW-0472">Membrane</keyword>
<evidence type="ECO:0000313" key="12">
    <source>
        <dbReference type="Proteomes" id="UP000700334"/>
    </source>
</evidence>
<dbReference type="GO" id="GO:0042761">
    <property type="term" value="P:very long-chain fatty acid biosynthetic process"/>
    <property type="evidence" value="ECO:0007669"/>
    <property type="project" value="TreeGrafter"/>
</dbReference>
<feature type="transmembrane region" description="Helical" evidence="10">
    <location>
        <begin position="261"/>
        <end position="280"/>
    </location>
</feature>
<keyword evidence="4 10" id="KW-0812">Transmembrane</keyword>
<accession>A0A8J6DH14</accession>
<dbReference type="Proteomes" id="UP000700334">
    <property type="component" value="Unassembled WGS sequence"/>
</dbReference>
<feature type="transmembrane region" description="Helical" evidence="10">
    <location>
        <begin position="351"/>
        <end position="368"/>
    </location>
</feature>
<keyword evidence="12" id="KW-1185">Reference proteome</keyword>
<feature type="transmembrane region" description="Helical" evidence="10">
    <location>
        <begin position="311"/>
        <end position="331"/>
    </location>
</feature>
<organism evidence="11 12">
    <name type="scientific">Galemys pyrenaicus</name>
    <name type="common">Iberian desman</name>
    <name type="synonym">Pyrenean desman</name>
    <dbReference type="NCBI Taxonomy" id="202257"/>
    <lineage>
        <taxon>Eukaryota</taxon>
        <taxon>Metazoa</taxon>
        <taxon>Chordata</taxon>
        <taxon>Craniata</taxon>
        <taxon>Vertebrata</taxon>
        <taxon>Euteleostomi</taxon>
        <taxon>Mammalia</taxon>
        <taxon>Eutheria</taxon>
        <taxon>Laurasiatheria</taxon>
        <taxon>Eulipotyphla</taxon>
        <taxon>Talpidae</taxon>
        <taxon>Galemys</taxon>
    </lineage>
</organism>
<keyword evidence="7 10" id="KW-0443">Lipid metabolism</keyword>
<comment type="subcellular location">
    <subcellularLocation>
        <location evidence="1">Membrane</location>
        <topology evidence="1">Multi-pass membrane protein</topology>
    </subcellularLocation>
</comment>
<dbReference type="GO" id="GO:0009922">
    <property type="term" value="F:fatty acid elongase activity"/>
    <property type="evidence" value="ECO:0007669"/>
    <property type="project" value="UniProtKB-EC"/>
</dbReference>
<keyword evidence="2 10" id="KW-0444">Lipid biosynthesis</keyword>
<feature type="transmembrane region" description="Helical" evidence="10">
    <location>
        <begin position="188"/>
        <end position="207"/>
    </location>
</feature>
<keyword evidence="5 10" id="KW-0276">Fatty acid metabolism</keyword>
<dbReference type="OrthoDB" id="434092at2759"/>
<feature type="transmembrane region" description="Helical" evidence="10">
    <location>
        <begin position="287"/>
        <end position="305"/>
    </location>
</feature>
<evidence type="ECO:0000256" key="2">
    <source>
        <dbReference type="ARBA" id="ARBA00022516"/>
    </source>
</evidence>
<evidence type="ECO:0000256" key="8">
    <source>
        <dbReference type="ARBA" id="ARBA00023136"/>
    </source>
</evidence>
<evidence type="ECO:0000313" key="11">
    <source>
        <dbReference type="EMBL" id="KAG8509107.1"/>
    </source>
</evidence>
<dbReference type="Pfam" id="PF01151">
    <property type="entry name" value="ELO"/>
    <property type="match status" value="1"/>
</dbReference>
<protein>
    <recommendedName>
        <fullName evidence="10">Elongation of very long chain fatty acids protein</fullName>
        <ecNumber evidence="10">2.3.1.199</ecNumber>
    </recommendedName>
    <alternativeName>
        <fullName evidence="10">Very-long-chain 3-oxoacyl-CoA synthase</fullName>
    </alternativeName>
</protein>
<dbReference type="PANTHER" id="PTHR11157">
    <property type="entry name" value="FATTY ACID ACYL TRANSFERASE-RELATED"/>
    <property type="match status" value="1"/>
</dbReference>
<evidence type="ECO:0000256" key="4">
    <source>
        <dbReference type="ARBA" id="ARBA00022692"/>
    </source>
</evidence>
<dbReference type="PROSITE" id="PS01188">
    <property type="entry name" value="ELO"/>
    <property type="match status" value="1"/>
</dbReference>
<evidence type="ECO:0000256" key="3">
    <source>
        <dbReference type="ARBA" id="ARBA00022679"/>
    </source>
</evidence>
<comment type="similarity">
    <text evidence="10">Belongs to the ELO family.</text>
</comment>
<dbReference type="GO" id="GO:0019367">
    <property type="term" value="P:fatty acid elongation, saturated fatty acid"/>
    <property type="evidence" value="ECO:0007669"/>
    <property type="project" value="TreeGrafter"/>
</dbReference>
<gene>
    <name evidence="11" type="ORF">J0S82_008050</name>
</gene>
<comment type="catalytic activity">
    <reaction evidence="10">
        <text>a very-long-chain acyl-CoA + malonyl-CoA + H(+) = a very-long-chain 3-oxoacyl-CoA + CO2 + CoA</text>
        <dbReference type="Rhea" id="RHEA:32727"/>
        <dbReference type="ChEBI" id="CHEBI:15378"/>
        <dbReference type="ChEBI" id="CHEBI:16526"/>
        <dbReference type="ChEBI" id="CHEBI:57287"/>
        <dbReference type="ChEBI" id="CHEBI:57384"/>
        <dbReference type="ChEBI" id="CHEBI:90725"/>
        <dbReference type="ChEBI" id="CHEBI:90736"/>
        <dbReference type="EC" id="2.3.1.199"/>
    </reaction>
</comment>
<evidence type="ECO:0000256" key="1">
    <source>
        <dbReference type="ARBA" id="ARBA00004141"/>
    </source>
</evidence>
<keyword evidence="6 10" id="KW-1133">Transmembrane helix</keyword>
<dbReference type="InterPro" id="IPR030457">
    <property type="entry name" value="ELO_CS"/>
</dbReference>
<dbReference type="AlphaFoldDB" id="A0A8J6DH14"/>
<keyword evidence="3 10" id="KW-0808">Transferase</keyword>
<feature type="transmembrane region" description="Helical" evidence="10">
    <location>
        <begin position="156"/>
        <end position="176"/>
    </location>
</feature>
<dbReference type="GO" id="GO:0005789">
    <property type="term" value="C:endoplasmic reticulum membrane"/>
    <property type="evidence" value="ECO:0007669"/>
    <property type="project" value="TreeGrafter"/>
</dbReference>
<evidence type="ECO:0000256" key="9">
    <source>
        <dbReference type="ARBA" id="ARBA00023160"/>
    </source>
</evidence>
<dbReference type="EC" id="2.3.1.199" evidence="10"/>
<dbReference type="GO" id="GO:0034626">
    <property type="term" value="P:fatty acid elongation, polyunsaturated fatty acid"/>
    <property type="evidence" value="ECO:0007669"/>
    <property type="project" value="TreeGrafter"/>
</dbReference>
<dbReference type="GO" id="GO:0034625">
    <property type="term" value="P:fatty acid elongation, monounsaturated fatty acid"/>
    <property type="evidence" value="ECO:0007669"/>
    <property type="project" value="TreeGrafter"/>
</dbReference>
<feature type="transmembrane region" description="Helical" evidence="10">
    <location>
        <begin position="380"/>
        <end position="399"/>
    </location>
</feature>
<dbReference type="PANTHER" id="PTHR11157:SF126">
    <property type="entry name" value="ELONGATION OF VERY LONG CHAIN FATTY ACIDS PROTEIN"/>
    <property type="match status" value="1"/>
</dbReference>
<comment type="caution">
    <text evidence="11">The sequence shown here is derived from an EMBL/GenBank/DDBJ whole genome shotgun (WGS) entry which is preliminary data.</text>
</comment>
<evidence type="ECO:0000256" key="10">
    <source>
        <dbReference type="RuleBase" id="RU361115"/>
    </source>
</evidence>
<proteinExistence type="inferred from homology"/>
<sequence>MGCSTPAPDCRFWKLILLVNHQTCPKQTGAFVWRKLTLAAVTWEFQTVRVSTAGVPFILAGHRPKLTSIVQTKPLHRRKVLLWGVGLPSGAKAEAGEPMESKVCEEQSRALAYGVSPKVRGLVMAGARGELWSWYTWALENGDPRTDSWLLVHSPLPVTLLFGLYLLLVAAGPALMRHRQPLRLAGPLTAYNLGLVVLSGYIFYEFMVTSFLANYSYFCQPVDYSQRQCLAELLPPAQQMASVCWWCFFSKAIELLDTVRITFLVLLDGLGPISWVFFILRKKQEQLTFLHVYHHGTMLFNWWAGVKYVPGGQAFFVGMLNSFVHVFMYLYYGLASLGPRMRRYLWWKRHLTTLQLGQFVAIAAHSSYNLFAECSFPDGFNMAVLLYSLSLILLFLNFYHKTYLRGKQEKFT</sequence>
<evidence type="ECO:0000256" key="7">
    <source>
        <dbReference type="ARBA" id="ARBA00023098"/>
    </source>
</evidence>
<dbReference type="GO" id="GO:0030148">
    <property type="term" value="P:sphingolipid biosynthetic process"/>
    <property type="evidence" value="ECO:0007669"/>
    <property type="project" value="TreeGrafter"/>
</dbReference>
<name>A0A8J6DH14_GALPY</name>
<dbReference type="InterPro" id="IPR002076">
    <property type="entry name" value="ELO_fam"/>
</dbReference>
<reference evidence="11" key="1">
    <citation type="journal article" date="2021" name="Evol. Appl.">
        <title>The genome of the Pyrenean desman and the effects of bottlenecks and inbreeding on the genomic landscape of an endangered species.</title>
        <authorList>
            <person name="Escoda L."/>
            <person name="Castresana J."/>
        </authorList>
    </citation>
    <scope>NUCLEOTIDE SEQUENCE</scope>
    <source>
        <strain evidence="11">IBE-C5619</strain>
    </source>
</reference>
<evidence type="ECO:0000256" key="5">
    <source>
        <dbReference type="ARBA" id="ARBA00022832"/>
    </source>
</evidence>
<dbReference type="EMBL" id="JAGFMF010011958">
    <property type="protein sequence ID" value="KAG8509107.1"/>
    <property type="molecule type" value="Genomic_DNA"/>
</dbReference>
<keyword evidence="9 10" id="KW-0275">Fatty acid biosynthesis</keyword>